<gene>
    <name evidence="9" type="ORF">S01H1_85058</name>
</gene>
<keyword evidence="2" id="KW-1003">Cell membrane</keyword>
<dbReference type="InterPro" id="IPR004681">
    <property type="entry name" value="TRAP_DctM"/>
</dbReference>
<feature type="transmembrane region" description="Helical" evidence="7">
    <location>
        <begin position="6"/>
        <end position="25"/>
    </location>
</feature>
<keyword evidence="5 7" id="KW-1133">Transmembrane helix</keyword>
<evidence type="ECO:0000259" key="8">
    <source>
        <dbReference type="Pfam" id="PF06808"/>
    </source>
</evidence>
<organism evidence="9">
    <name type="scientific">marine sediment metagenome</name>
    <dbReference type="NCBI Taxonomy" id="412755"/>
    <lineage>
        <taxon>unclassified sequences</taxon>
        <taxon>metagenomes</taxon>
        <taxon>ecological metagenomes</taxon>
    </lineage>
</organism>
<evidence type="ECO:0000256" key="1">
    <source>
        <dbReference type="ARBA" id="ARBA00004429"/>
    </source>
</evidence>
<dbReference type="InterPro" id="IPR010656">
    <property type="entry name" value="DctM"/>
</dbReference>
<keyword evidence="3" id="KW-0997">Cell inner membrane</keyword>
<dbReference type="GO" id="GO:0005886">
    <property type="term" value="C:plasma membrane"/>
    <property type="evidence" value="ECO:0007669"/>
    <property type="project" value="UniProtKB-SubCell"/>
</dbReference>
<evidence type="ECO:0000256" key="4">
    <source>
        <dbReference type="ARBA" id="ARBA00022692"/>
    </source>
</evidence>
<keyword evidence="4 7" id="KW-0812">Transmembrane</keyword>
<dbReference type="GO" id="GO:0022857">
    <property type="term" value="F:transmembrane transporter activity"/>
    <property type="evidence" value="ECO:0007669"/>
    <property type="project" value="TreeGrafter"/>
</dbReference>
<evidence type="ECO:0000256" key="2">
    <source>
        <dbReference type="ARBA" id="ARBA00022475"/>
    </source>
</evidence>
<feature type="transmembrane region" description="Helical" evidence="7">
    <location>
        <begin position="84"/>
        <end position="107"/>
    </location>
</feature>
<accession>X0YDZ6</accession>
<dbReference type="PANTHER" id="PTHR33362">
    <property type="entry name" value="SIALIC ACID TRAP TRANSPORTER PERMEASE PROTEIN SIAT-RELATED"/>
    <property type="match status" value="1"/>
</dbReference>
<feature type="non-terminal residue" evidence="9">
    <location>
        <position position="1"/>
    </location>
</feature>
<evidence type="ECO:0000256" key="7">
    <source>
        <dbReference type="SAM" id="Phobius"/>
    </source>
</evidence>
<dbReference type="PANTHER" id="PTHR33362:SF7">
    <property type="entry name" value="SLL1103 PROTEIN"/>
    <property type="match status" value="1"/>
</dbReference>
<dbReference type="EMBL" id="BARS01058266">
    <property type="protein sequence ID" value="GAG46943.1"/>
    <property type="molecule type" value="Genomic_DNA"/>
</dbReference>
<sequence>LLGIATPVEASAIGALSTVVGAAITRKLSWSMLKDSTSMTLRLTSIAMWIFVAALAFGKVYGALGASELVEKTLNMLNVGPMGVLIIMQLSYFFLGMILDDTAILFIC</sequence>
<feature type="transmembrane region" description="Helical" evidence="7">
    <location>
        <begin position="46"/>
        <end position="64"/>
    </location>
</feature>
<feature type="non-terminal residue" evidence="9">
    <location>
        <position position="108"/>
    </location>
</feature>
<reference evidence="9" key="1">
    <citation type="journal article" date="2014" name="Front. Microbiol.">
        <title>High frequency of phylogenetically diverse reductive dehalogenase-homologous genes in deep subseafloor sedimentary metagenomes.</title>
        <authorList>
            <person name="Kawai M."/>
            <person name="Futagami T."/>
            <person name="Toyoda A."/>
            <person name="Takaki Y."/>
            <person name="Nishi S."/>
            <person name="Hori S."/>
            <person name="Arai W."/>
            <person name="Tsubouchi T."/>
            <person name="Morono Y."/>
            <person name="Uchiyama I."/>
            <person name="Ito T."/>
            <person name="Fujiyama A."/>
            <person name="Inagaki F."/>
            <person name="Takami H."/>
        </authorList>
    </citation>
    <scope>NUCLEOTIDE SEQUENCE</scope>
    <source>
        <strain evidence="9">Expedition CK06-06</strain>
    </source>
</reference>
<evidence type="ECO:0000313" key="9">
    <source>
        <dbReference type="EMBL" id="GAG46943.1"/>
    </source>
</evidence>
<comment type="subcellular location">
    <subcellularLocation>
        <location evidence="1">Cell inner membrane</location>
        <topology evidence="1">Multi-pass membrane protein</topology>
    </subcellularLocation>
</comment>
<evidence type="ECO:0000256" key="3">
    <source>
        <dbReference type="ARBA" id="ARBA00022519"/>
    </source>
</evidence>
<evidence type="ECO:0000256" key="6">
    <source>
        <dbReference type="ARBA" id="ARBA00023136"/>
    </source>
</evidence>
<name>X0YDZ6_9ZZZZ</name>
<evidence type="ECO:0000256" key="5">
    <source>
        <dbReference type="ARBA" id="ARBA00022989"/>
    </source>
</evidence>
<dbReference type="Pfam" id="PF06808">
    <property type="entry name" value="DctM"/>
    <property type="match status" value="1"/>
</dbReference>
<proteinExistence type="predicted"/>
<dbReference type="AlphaFoldDB" id="X0YDZ6"/>
<feature type="domain" description="TRAP C4-dicarboxylate transport system permease DctM subunit" evidence="8">
    <location>
        <begin position="1"/>
        <end position="107"/>
    </location>
</feature>
<comment type="caution">
    <text evidence="9">The sequence shown here is derived from an EMBL/GenBank/DDBJ whole genome shotgun (WGS) entry which is preliminary data.</text>
</comment>
<protein>
    <recommendedName>
        <fullName evidence="8">TRAP C4-dicarboxylate transport system permease DctM subunit domain-containing protein</fullName>
    </recommendedName>
</protein>
<keyword evidence="6 7" id="KW-0472">Membrane</keyword>